<dbReference type="InterPro" id="IPR043128">
    <property type="entry name" value="Rev_trsase/Diguanyl_cyclase"/>
</dbReference>
<dbReference type="PANTHER" id="PTHR33050">
    <property type="entry name" value="REVERSE TRANSCRIPTASE DOMAIN-CONTAINING PROTEIN"/>
    <property type="match status" value="1"/>
</dbReference>
<comment type="caution">
    <text evidence="4">The sequence shown here is derived from an EMBL/GenBank/DDBJ whole genome shotgun (WGS) entry which is preliminary data.</text>
</comment>
<dbReference type="Gene3D" id="3.10.10.10">
    <property type="entry name" value="HIV Type 1 Reverse Transcriptase, subunit A, domain 1"/>
    <property type="match status" value="1"/>
</dbReference>
<name>A0A9K3D317_9EUKA</name>
<dbReference type="GO" id="GO:0015074">
    <property type="term" value="P:DNA integration"/>
    <property type="evidence" value="ECO:0007669"/>
    <property type="project" value="InterPro"/>
</dbReference>
<dbReference type="InterPro" id="IPR052055">
    <property type="entry name" value="Hepadnavirus_pol/RT"/>
</dbReference>
<keyword evidence="5" id="KW-1185">Reference proteome</keyword>
<feature type="region of interest" description="Disordered" evidence="2">
    <location>
        <begin position="225"/>
        <end position="288"/>
    </location>
</feature>
<dbReference type="PROSITE" id="PS50878">
    <property type="entry name" value="RT_POL"/>
    <property type="match status" value="1"/>
</dbReference>
<dbReference type="Gene3D" id="3.30.70.270">
    <property type="match status" value="1"/>
</dbReference>
<dbReference type="GO" id="GO:0003677">
    <property type="term" value="F:DNA binding"/>
    <property type="evidence" value="ECO:0007669"/>
    <property type="project" value="InterPro"/>
</dbReference>
<protein>
    <recommendedName>
        <fullName evidence="3">Reverse transcriptase domain-containing protein</fullName>
    </recommendedName>
</protein>
<reference evidence="4 5" key="1">
    <citation type="journal article" date="2018" name="PLoS ONE">
        <title>The draft genome of Kipferlia bialata reveals reductive genome evolution in fornicate parasites.</title>
        <authorList>
            <person name="Tanifuji G."/>
            <person name="Takabayashi S."/>
            <person name="Kume K."/>
            <person name="Takagi M."/>
            <person name="Nakayama T."/>
            <person name="Kamikawa R."/>
            <person name="Inagaki Y."/>
            <person name="Hashimoto T."/>
        </authorList>
    </citation>
    <scope>NUCLEOTIDE SEQUENCE [LARGE SCALE GENOMIC DNA]</scope>
    <source>
        <strain evidence="4">NY0173</strain>
    </source>
</reference>
<evidence type="ECO:0000313" key="5">
    <source>
        <dbReference type="Proteomes" id="UP000265618"/>
    </source>
</evidence>
<dbReference type="InterPro" id="IPR000477">
    <property type="entry name" value="RT_dom"/>
</dbReference>
<dbReference type="Proteomes" id="UP000265618">
    <property type="component" value="Unassembled WGS sequence"/>
</dbReference>
<keyword evidence="1" id="KW-0233">DNA recombination</keyword>
<dbReference type="Gene3D" id="1.10.443.10">
    <property type="entry name" value="Intergrase catalytic core"/>
    <property type="match status" value="1"/>
</dbReference>
<evidence type="ECO:0000256" key="1">
    <source>
        <dbReference type="ARBA" id="ARBA00023172"/>
    </source>
</evidence>
<dbReference type="Pfam" id="PF00078">
    <property type="entry name" value="RVT_1"/>
    <property type="match status" value="1"/>
</dbReference>
<dbReference type="GO" id="GO:0006310">
    <property type="term" value="P:DNA recombination"/>
    <property type="evidence" value="ECO:0007669"/>
    <property type="project" value="UniProtKB-KW"/>
</dbReference>
<dbReference type="InterPro" id="IPR043502">
    <property type="entry name" value="DNA/RNA_pol_sf"/>
</dbReference>
<dbReference type="InterPro" id="IPR013762">
    <property type="entry name" value="Integrase-like_cat_sf"/>
</dbReference>
<proteinExistence type="predicted"/>
<dbReference type="OrthoDB" id="6771932at2759"/>
<dbReference type="EMBL" id="BDIP01003471">
    <property type="protein sequence ID" value="GIQ87752.1"/>
    <property type="molecule type" value="Genomic_DNA"/>
</dbReference>
<evidence type="ECO:0000259" key="3">
    <source>
        <dbReference type="PROSITE" id="PS50878"/>
    </source>
</evidence>
<accession>A0A9K3D317</accession>
<evidence type="ECO:0000313" key="4">
    <source>
        <dbReference type="EMBL" id="GIQ87752.1"/>
    </source>
</evidence>
<feature type="region of interest" description="Disordered" evidence="2">
    <location>
        <begin position="1"/>
        <end position="32"/>
    </location>
</feature>
<dbReference type="InterPro" id="IPR011010">
    <property type="entry name" value="DNA_brk_join_enz"/>
</dbReference>
<sequence length="1170" mass="127140">MNTDEGGGEGRGEGVPVPAGTGGEAPIPPGSFSLEDVRALLQQDASREELLARVGQMAAQPATVPVEQPQADPVVSLQKAMEGQMAQIANMFAESQRVVMELQGEVARSKQDTKAMVAKALELQRLEKLKHDPCRGLAVKGQYVFEHDTIRDLLEGLEHIAEGKGLSDNVYKLFRVYAIKTYLVFVDKGERRVADQFVRAWEQDRSVNVDELQAEIQVWGKQTASAYERTGSDSRPSGGGGGRRNFRSGGRGQTNKATSKGAAGASGGGGIFNEKRSGRGAAGRRDPRARAVSLDQWVGSGTGLVPSQAASISAHAAAWTDAPRRVRSALQRGYRPVFFRNPRTPHTVTTEPEALRLLEQEVEEGKFIPADARAHHSLFTVVKGEGPARRLIHDLRDLNRAIRVPRFSLRPWRALRSLVQGPGWLGIKIDLTAAYRQVGLCQGAASWMGVLTPEGVSYIPTGLPFGLATAPAFFQKVASTFGRAVERAVHGEGLRVYGIVYLDDFLFLSPSRQALLCCVRWIRQLSEERGVLINWSKSELEPSSRLDWLGLVVDLAANTVSLAPERAERWARELRKQVRRGKWLQALRTLAGRVAFTAASGAQVLPHTRELYSLIRRRKREGDRIHAVASWWAARLQRGISSPVYTVGSVCVVTDATPSQAGALLYVGERILERVWHFSPPLPIAVAELRALLLALREWPELCRGKEVLWSVDSVSAKAARHNGGSPASTLMELAPCAVSVSELVESLECRVRATWVPSRGNAAADWLSRGLGWSTAPLVARMMSGQAGASGTEPVQLSPASLPRSAGGMPSWLSLPDGALDSAALEAGGQAGGGLGGGQVVARFGQTAGVPPVVVGLCRHCDWLKLDVPVDMVLSVDARVRGKSKSISQRWHRLHDAMSQQGATTVDRILEYLWSMLGKAKLAPSTIRTYANTIVGALVLDAADKARIYNAADEVREICAQSRAPDEPLAASTTAQVQYTVGQLLSSGKVEQRQVALAILIQFSTISRANEVIGVRKEDMVRSVEGWRLGFRLPKYALGTVHKLVPTRLWQYDLGAWIQKELESGHLFPAPGGGPVSYDTMLKRINEALRIHTGVKKLASHALRRGAALEALRVLPEAIVQALGAWRSRDSMQAYLAPARVGMSWLTVREVMEQEAAAERVRGVRGSGE</sequence>
<dbReference type="SUPFAM" id="SSF56349">
    <property type="entry name" value="DNA breaking-rejoining enzymes"/>
    <property type="match status" value="1"/>
</dbReference>
<gene>
    <name evidence="4" type="ORF">KIPB_009853</name>
</gene>
<feature type="compositionally biased region" description="Basic and acidic residues" evidence="2">
    <location>
        <begin position="273"/>
        <end position="288"/>
    </location>
</feature>
<feature type="domain" description="Reverse transcriptase" evidence="3">
    <location>
        <begin position="362"/>
        <end position="553"/>
    </location>
</feature>
<evidence type="ECO:0000256" key="2">
    <source>
        <dbReference type="SAM" id="MobiDB-lite"/>
    </source>
</evidence>
<dbReference type="AlphaFoldDB" id="A0A9K3D317"/>
<dbReference type="SUPFAM" id="SSF56672">
    <property type="entry name" value="DNA/RNA polymerases"/>
    <property type="match status" value="1"/>
</dbReference>
<organism evidence="4 5">
    <name type="scientific">Kipferlia bialata</name>
    <dbReference type="NCBI Taxonomy" id="797122"/>
    <lineage>
        <taxon>Eukaryota</taxon>
        <taxon>Metamonada</taxon>
        <taxon>Carpediemonas-like organisms</taxon>
        <taxon>Kipferlia</taxon>
    </lineage>
</organism>
<dbReference type="PANTHER" id="PTHR33050:SF7">
    <property type="entry name" value="RIBONUCLEASE H"/>
    <property type="match status" value="1"/>
</dbReference>